<dbReference type="SUPFAM" id="SSF82171">
    <property type="entry name" value="DPP6 N-terminal domain-like"/>
    <property type="match status" value="1"/>
</dbReference>
<comment type="caution">
    <text evidence="2">The sequence shown here is derived from an EMBL/GenBank/DDBJ whole genome shotgun (WGS) entry which is preliminary data.</text>
</comment>
<sequence length="635" mass="63721">MRTRSIRSGAAGAAILTASLALVAACNGKAPAPGTSASPSGQAQPAGIKAGALLVSDGGEGVTIDGRKVALPGPVRDAVWSPDGSRIAFVLGDGVVATARPDGSDVVRLTEGKAGAKASGPAWTDHGTTITFTERAGSGKPKLVEVPARAPGKQLDSGAAEGTGNSALSVSAVDSGTADVAYQHQGASGPEVWIADLNQRDPSPFKLVAGSDPAPSPDGEQVAFIGKNGQLSVIAAKYDAKPVQVTFGAAKPTDPVWTPDGRSIAYRTDSGIESVSASVKAGAKENPATKLSDIAGVPSLLGAPADRVVRIKGTDPVGTAIAASQARWATQPKQFMMCECPAWAFSAVLVAADDADAAPVAAALASRSPVLFTGGATLDARTEQELVRLFGKVGTGMGNPTVQLVGDTSKIPAAIEQRLKKLNYLVERVTGDRFALAAKAASEYPGRILLVSAADRASVTAASTIANSNDAVLLTDGATMPQATAAYLTRQRAQGLNTEVYTVGADAAKALAAMPGSKPKVTAAVAGDSDAATAVLVAQRFVTQLHEVVLVDAAGPDAVVASTLGGWNTAVLVIDPKAGPAETVRTLLDASASGISTVWVVDTAGAVSDETAGSYGALAGGPLGFTTAENPKLAA</sequence>
<accession>A0A8J3JMH9</accession>
<dbReference type="RefSeq" id="WP_203742811.1">
    <property type="nucleotide sequence ID" value="NZ_BONF01000008.1"/>
</dbReference>
<dbReference type="InterPro" id="IPR007253">
    <property type="entry name" value="Cell_wall-bd_2"/>
</dbReference>
<dbReference type="EMBL" id="BONF01000008">
    <property type="protein sequence ID" value="GIF79824.1"/>
    <property type="molecule type" value="Genomic_DNA"/>
</dbReference>
<dbReference type="Pfam" id="PF07676">
    <property type="entry name" value="PD40"/>
    <property type="match status" value="2"/>
</dbReference>
<dbReference type="AlphaFoldDB" id="A0A8J3JMH9"/>
<evidence type="ECO:0008006" key="4">
    <source>
        <dbReference type="Google" id="ProtNLM"/>
    </source>
</evidence>
<dbReference type="Pfam" id="PF04122">
    <property type="entry name" value="CW_binding_2"/>
    <property type="match status" value="1"/>
</dbReference>
<proteinExistence type="predicted"/>
<feature type="chain" id="PRO_5039366512" description="Lipoprotein LpqB beta-propeller domain-containing protein" evidence="1">
    <location>
        <begin position="25"/>
        <end position="635"/>
    </location>
</feature>
<evidence type="ECO:0000313" key="3">
    <source>
        <dbReference type="Proteomes" id="UP000601223"/>
    </source>
</evidence>
<dbReference type="PROSITE" id="PS51257">
    <property type="entry name" value="PROKAR_LIPOPROTEIN"/>
    <property type="match status" value="1"/>
</dbReference>
<reference evidence="2 3" key="1">
    <citation type="submission" date="2021-01" db="EMBL/GenBank/DDBJ databases">
        <title>Whole genome shotgun sequence of Catellatospora bangladeshensis NBRC 107357.</title>
        <authorList>
            <person name="Komaki H."/>
            <person name="Tamura T."/>
        </authorList>
    </citation>
    <scope>NUCLEOTIDE SEQUENCE [LARGE SCALE GENOMIC DNA]</scope>
    <source>
        <strain evidence="2 3">NBRC 107357</strain>
    </source>
</reference>
<keyword evidence="1" id="KW-0732">Signal</keyword>
<evidence type="ECO:0000313" key="2">
    <source>
        <dbReference type="EMBL" id="GIF79824.1"/>
    </source>
</evidence>
<feature type="signal peptide" evidence="1">
    <location>
        <begin position="1"/>
        <end position="24"/>
    </location>
</feature>
<organism evidence="2 3">
    <name type="scientific">Catellatospora bangladeshensis</name>
    <dbReference type="NCBI Taxonomy" id="310355"/>
    <lineage>
        <taxon>Bacteria</taxon>
        <taxon>Bacillati</taxon>
        <taxon>Actinomycetota</taxon>
        <taxon>Actinomycetes</taxon>
        <taxon>Micromonosporales</taxon>
        <taxon>Micromonosporaceae</taxon>
        <taxon>Catellatospora</taxon>
    </lineage>
</organism>
<keyword evidence="3" id="KW-1185">Reference proteome</keyword>
<dbReference type="InterPro" id="IPR011659">
    <property type="entry name" value="WD40"/>
</dbReference>
<dbReference type="Gene3D" id="2.120.10.30">
    <property type="entry name" value="TolB, C-terminal domain"/>
    <property type="match status" value="2"/>
</dbReference>
<dbReference type="InterPro" id="IPR011042">
    <property type="entry name" value="6-blade_b-propeller_TolB-like"/>
</dbReference>
<dbReference type="Proteomes" id="UP000601223">
    <property type="component" value="Unassembled WGS sequence"/>
</dbReference>
<gene>
    <name evidence="2" type="ORF">Cba03nite_11730</name>
</gene>
<evidence type="ECO:0000256" key="1">
    <source>
        <dbReference type="SAM" id="SignalP"/>
    </source>
</evidence>
<protein>
    <recommendedName>
        <fullName evidence="4">Lipoprotein LpqB beta-propeller domain-containing protein</fullName>
    </recommendedName>
</protein>
<name>A0A8J3JMH9_9ACTN</name>